<name>A0A3N9XU68_9ACTN</name>
<dbReference type="Proteomes" id="UP000266889">
    <property type="component" value="Unassembled WGS sequence"/>
</dbReference>
<protein>
    <submittedName>
        <fullName evidence="1">Uncharacterized protein</fullName>
    </submittedName>
</protein>
<accession>A0A3N9XU68</accession>
<evidence type="ECO:0000313" key="1">
    <source>
        <dbReference type="EMBL" id="RQX10377.1"/>
    </source>
</evidence>
<dbReference type="EMBL" id="QGSY01000158">
    <property type="protein sequence ID" value="RQX10377.1"/>
    <property type="molecule type" value="Genomic_DNA"/>
</dbReference>
<dbReference type="AlphaFoldDB" id="A0A3N9XU68"/>
<organism evidence="1 2">
    <name type="scientific">Micromonospora arida</name>
    <dbReference type="NCBI Taxonomy" id="2203715"/>
    <lineage>
        <taxon>Bacteria</taxon>
        <taxon>Bacillati</taxon>
        <taxon>Actinomycetota</taxon>
        <taxon>Actinomycetes</taxon>
        <taxon>Micromonosporales</taxon>
        <taxon>Micromonosporaceae</taxon>
        <taxon>Micromonospora</taxon>
    </lineage>
</organism>
<gene>
    <name evidence="1" type="ORF">DLJ58_11865</name>
</gene>
<keyword evidence="2" id="KW-1185">Reference proteome</keyword>
<sequence length="162" mass="18290">MNERQGDEQDRFRDPLVSLYELAAEDIYVVCPRCGHRAVNCPQPDDSRWVASWPRRLTCPACAYSASWSPRGSEVSSWNGPLDPFFHLPLWLRAQCCGGHTLWAFNRTHLDILSGYIGARLRERGPAPGGMTLVARLPNWLKAANNRDELLRVISRLSASID</sequence>
<comment type="caution">
    <text evidence="1">The sequence shown here is derived from an EMBL/GenBank/DDBJ whole genome shotgun (WGS) entry which is preliminary data.</text>
</comment>
<reference evidence="1 2" key="1">
    <citation type="submission" date="2018-05" db="EMBL/GenBank/DDBJ databases">
        <title>Micromonospora from Atacama Desert.</title>
        <authorList>
            <person name="Carro L."/>
            <person name="Goodfellow M."/>
            <person name="Klenk H.-P."/>
        </authorList>
    </citation>
    <scope>NUCLEOTIDE SEQUENCE [LARGE SCALE GENOMIC DNA]</scope>
    <source>
        <strain evidence="1 2">LB32</strain>
    </source>
</reference>
<evidence type="ECO:0000313" key="2">
    <source>
        <dbReference type="Proteomes" id="UP000266889"/>
    </source>
</evidence>
<proteinExistence type="predicted"/>